<protein>
    <recommendedName>
        <fullName evidence="1">Integrase zinc-binding domain-containing protein</fullName>
    </recommendedName>
</protein>
<evidence type="ECO:0000259" key="1">
    <source>
        <dbReference type="Pfam" id="PF17921"/>
    </source>
</evidence>
<dbReference type="EMBL" id="JACGWK010000009">
    <property type="protein sequence ID" value="KAL0334301.1"/>
    <property type="molecule type" value="Genomic_DNA"/>
</dbReference>
<feature type="domain" description="Integrase zinc-binding" evidence="1">
    <location>
        <begin position="91"/>
        <end position="128"/>
    </location>
</feature>
<dbReference type="Pfam" id="PF17921">
    <property type="entry name" value="Integrase_H2C2"/>
    <property type="match status" value="1"/>
</dbReference>
<gene>
    <name evidence="2" type="ORF">Sangu_1586300</name>
</gene>
<evidence type="ECO:0000313" key="2">
    <source>
        <dbReference type="EMBL" id="KAL0334301.1"/>
    </source>
</evidence>
<dbReference type="Gene3D" id="1.10.340.70">
    <property type="match status" value="1"/>
</dbReference>
<proteinExistence type="predicted"/>
<dbReference type="AlphaFoldDB" id="A0AAW2MWC0"/>
<dbReference type="InterPro" id="IPR041588">
    <property type="entry name" value="Integrase_H2C2"/>
</dbReference>
<reference evidence="2" key="1">
    <citation type="submission" date="2020-06" db="EMBL/GenBank/DDBJ databases">
        <authorList>
            <person name="Li T."/>
            <person name="Hu X."/>
            <person name="Zhang T."/>
            <person name="Song X."/>
            <person name="Zhang H."/>
            <person name="Dai N."/>
            <person name="Sheng W."/>
            <person name="Hou X."/>
            <person name="Wei L."/>
        </authorList>
    </citation>
    <scope>NUCLEOTIDE SEQUENCE</scope>
    <source>
        <strain evidence="2">G01</strain>
        <tissue evidence="2">Leaf</tissue>
    </source>
</reference>
<name>A0AAW2MWC0_9LAMI</name>
<sequence>MRFNTRKGNENRAAGALSRIEHDKMESQANAITMQTPFWVQELQASYEENTLFQTVIQAKTIDAQSYPDYKYEFGILKRGDMICVDNHGGIREMIIKSLHDSALGGHSSINRTYQRVKLLFYWPTLRKMSKLG</sequence>
<organism evidence="2">
    <name type="scientific">Sesamum angustifolium</name>
    <dbReference type="NCBI Taxonomy" id="2727405"/>
    <lineage>
        <taxon>Eukaryota</taxon>
        <taxon>Viridiplantae</taxon>
        <taxon>Streptophyta</taxon>
        <taxon>Embryophyta</taxon>
        <taxon>Tracheophyta</taxon>
        <taxon>Spermatophyta</taxon>
        <taxon>Magnoliopsida</taxon>
        <taxon>eudicotyledons</taxon>
        <taxon>Gunneridae</taxon>
        <taxon>Pentapetalae</taxon>
        <taxon>asterids</taxon>
        <taxon>lamiids</taxon>
        <taxon>Lamiales</taxon>
        <taxon>Pedaliaceae</taxon>
        <taxon>Sesamum</taxon>
    </lineage>
</organism>
<comment type="caution">
    <text evidence="2">The sequence shown here is derived from an EMBL/GenBank/DDBJ whole genome shotgun (WGS) entry which is preliminary data.</text>
</comment>
<accession>A0AAW2MWC0</accession>
<reference evidence="2" key="2">
    <citation type="journal article" date="2024" name="Plant">
        <title>Genomic evolution and insights into agronomic trait innovations of Sesamum species.</title>
        <authorList>
            <person name="Miao H."/>
            <person name="Wang L."/>
            <person name="Qu L."/>
            <person name="Liu H."/>
            <person name="Sun Y."/>
            <person name="Le M."/>
            <person name="Wang Q."/>
            <person name="Wei S."/>
            <person name="Zheng Y."/>
            <person name="Lin W."/>
            <person name="Duan Y."/>
            <person name="Cao H."/>
            <person name="Xiong S."/>
            <person name="Wang X."/>
            <person name="Wei L."/>
            <person name="Li C."/>
            <person name="Ma Q."/>
            <person name="Ju M."/>
            <person name="Zhao R."/>
            <person name="Li G."/>
            <person name="Mu C."/>
            <person name="Tian Q."/>
            <person name="Mei H."/>
            <person name="Zhang T."/>
            <person name="Gao T."/>
            <person name="Zhang H."/>
        </authorList>
    </citation>
    <scope>NUCLEOTIDE SEQUENCE</scope>
    <source>
        <strain evidence="2">G01</strain>
    </source>
</reference>